<evidence type="ECO:0000313" key="2">
    <source>
        <dbReference type="Proteomes" id="UP000275613"/>
    </source>
</evidence>
<dbReference type="AlphaFoldDB" id="A0A3M3X877"/>
<dbReference type="Proteomes" id="UP000275613">
    <property type="component" value="Unassembled WGS sequence"/>
</dbReference>
<name>A0A3M3X877_PSEA0</name>
<accession>A0A3M3X877</accession>
<gene>
    <name evidence="1" type="ORF">ALQ39_200020</name>
</gene>
<dbReference type="EMBL" id="RBPV01000028">
    <property type="protein sequence ID" value="RMO66156.1"/>
    <property type="molecule type" value="Genomic_DNA"/>
</dbReference>
<sequence length="102" mass="11317">MFRWSDVSCNAPLASRRPFSRLSNWLTVEVRLPRLEISALRLSTLAALSSRSPLALISPSWLSSCPEIRADKPLLLDSFPCWLLSSEAAVMVIVPLLLISPL</sequence>
<proteinExistence type="predicted"/>
<evidence type="ECO:0000313" key="1">
    <source>
        <dbReference type="EMBL" id="RMO66156.1"/>
    </source>
</evidence>
<comment type="caution">
    <text evidence="1">The sequence shown here is derived from an EMBL/GenBank/DDBJ whole genome shotgun (WGS) entry which is preliminary data.</text>
</comment>
<reference evidence="1 2" key="1">
    <citation type="submission" date="2018-08" db="EMBL/GenBank/DDBJ databases">
        <title>Recombination of ecologically and evolutionarily significant loci maintains genetic cohesion in the Pseudomonas syringae species complex.</title>
        <authorList>
            <person name="Dillon M."/>
            <person name="Thakur S."/>
            <person name="Almeida R.N.D."/>
            <person name="Weir B.S."/>
            <person name="Guttman D.S."/>
        </authorList>
    </citation>
    <scope>NUCLEOTIDE SEQUENCE [LARGE SCALE GENOMIC DNA]</scope>
    <source>
        <strain evidence="1 2">ICMP 4316</strain>
    </source>
</reference>
<organism evidence="1 2">
    <name type="scientific">Pseudomonas amygdali pv. eriobotryae</name>
    <dbReference type="NCBI Taxonomy" id="129137"/>
    <lineage>
        <taxon>Bacteria</taxon>
        <taxon>Pseudomonadati</taxon>
        <taxon>Pseudomonadota</taxon>
        <taxon>Gammaproteobacteria</taxon>
        <taxon>Pseudomonadales</taxon>
        <taxon>Pseudomonadaceae</taxon>
        <taxon>Pseudomonas</taxon>
        <taxon>Pseudomonas amygdali</taxon>
    </lineage>
</organism>
<protein>
    <submittedName>
        <fullName evidence="1">Uncharacterized protein</fullName>
    </submittedName>
</protein>